<name>A0BUB2_PARTE</name>
<dbReference type="AlphaFoldDB" id="A0BUB2"/>
<dbReference type="InParanoid" id="A0BUB2"/>
<keyword evidence="2" id="KW-1185">Reference proteome</keyword>
<dbReference type="EMBL" id="CT868018">
    <property type="protein sequence ID" value="CAK62129.1"/>
    <property type="molecule type" value="Genomic_DNA"/>
</dbReference>
<evidence type="ECO:0000313" key="2">
    <source>
        <dbReference type="Proteomes" id="UP000000600"/>
    </source>
</evidence>
<dbReference type="RefSeq" id="XP_001429527.1">
    <property type="nucleotide sequence ID" value="XM_001429490.1"/>
</dbReference>
<proteinExistence type="predicted"/>
<accession>A0BUB2</accession>
<protein>
    <submittedName>
        <fullName evidence="1">Uncharacterized protein</fullName>
    </submittedName>
</protein>
<gene>
    <name evidence="1" type="ORF">GSPATT00032361001</name>
</gene>
<dbReference type="GeneID" id="5015311"/>
<dbReference type="Proteomes" id="UP000000600">
    <property type="component" value="Unassembled WGS sequence"/>
</dbReference>
<organism evidence="1 2">
    <name type="scientific">Paramecium tetraurelia</name>
    <dbReference type="NCBI Taxonomy" id="5888"/>
    <lineage>
        <taxon>Eukaryota</taxon>
        <taxon>Sar</taxon>
        <taxon>Alveolata</taxon>
        <taxon>Ciliophora</taxon>
        <taxon>Intramacronucleata</taxon>
        <taxon>Oligohymenophorea</taxon>
        <taxon>Peniculida</taxon>
        <taxon>Parameciidae</taxon>
        <taxon>Paramecium</taxon>
    </lineage>
</organism>
<dbReference type="HOGENOM" id="CLU_1931612_0_0_1"/>
<evidence type="ECO:0000313" key="1">
    <source>
        <dbReference type="EMBL" id="CAK62129.1"/>
    </source>
</evidence>
<reference evidence="1 2" key="1">
    <citation type="journal article" date="2006" name="Nature">
        <title>Global trends of whole-genome duplications revealed by the ciliate Paramecium tetraurelia.</title>
        <authorList>
            <consortium name="Genoscope"/>
            <person name="Aury J.-M."/>
            <person name="Jaillon O."/>
            <person name="Duret L."/>
            <person name="Noel B."/>
            <person name="Jubin C."/>
            <person name="Porcel B.M."/>
            <person name="Segurens B."/>
            <person name="Daubin V."/>
            <person name="Anthouard V."/>
            <person name="Aiach N."/>
            <person name="Arnaiz O."/>
            <person name="Billaut A."/>
            <person name="Beisson J."/>
            <person name="Blanc I."/>
            <person name="Bouhouche K."/>
            <person name="Camara F."/>
            <person name="Duharcourt S."/>
            <person name="Guigo R."/>
            <person name="Gogendeau D."/>
            <person name="Katinka M."/>
            <person name="Keller A.-M."/>
            <person name="Kissmehl R."/>
            <person name="Klotz C."/>
            <person name="Koll F."/>
            <person name="Le Moue A."/>
            <person name="Lepere C."/>
            <person name="Malinsky S."/>
            <person name="Nowacki M."/>
            <person name="Nowak J.K."/>
            <person name="Plattner H."/>
            <person name="Poulain J."/>
            <person name="Ruiz F."/>
            <person name="Serrano V."/>
            <person name="Zagulski M."/>
            <person name="Dessen P."/>
            <person name="Betermier M."/>
            <person name="Weissenbach J."/>
            <person name="Scarpelli C."/>
            <person name="Schachter V."/>
            <person name="Sperling L."/>
            <person name="Meyer E."/>
            <person name="Cohen J."/>
            <person name="Wincker P."/>
        </authorList>
    </citation>
    <scope>NUCLEOTIDE SEQUENCE [LARGE SCALE GENOMIC DNA]</scope>
    <source>
        <strain evidence="1 2">Stock d4-2</strain>
    </source>
</reference>
<dbReference type="KEGG" id="ptm:GSPATT00032361001"/>
<sequence length="131" mass="15908">MSQRQTLLFNVPKITLMWKLIYIRYTKTQEIEITLCKIVQFQDVDLQILLTEQQNDLKPIKECVWTRQQVIQCFVLFCLIICELLNHDFQFQIMQSKPCCTFEISWNEFRFSQIGDYFPKLAKKLNKRYKL</sequence>